<proteinExistence type="inferred from homology"/>
<accession>A0A9W7KTL7</accession>
<evidence type="ECO:0000256" key="5">
    <source>
        <dbReference type="ARBA" id="ARBA00022857"/>
    </source>
</evidence>
<protein>
    <submittedName>
        <fullName evidence="8">Uncharacterized protein</fullName>
    </submittedName>
</protein>
<evidence type="ECO:0000313" key="9">
    <source>
        <dbReference type="Proteomes" id="UP001165122"/>
    </source>
</evidence>
<dbReference type="OrthoDB" id="7777654at2759"/>
<sequence>MVILFTSKSFWCLILVQIVLFWYARRQKFTDLFSEDDKKTLFSKLPMEGSQCQTDFGSLRGNKVRMAASTVEGVGRLDLIVVGSGLGGLTVASIMAQAGYKVLVLEQHGTAGGNAATIEEKGYEFDSFPTVGGSVGRLTSPLRKMIDIITGGFVEWCKVEGAVDIITVLKEGGQDVKIEDEYTIYSNVEKSKRELKKKFSKNSEREAIDNFYKHVYLTKFFMAPWFLIKVLVGAEKRKWLFNSFLCKPLRDLAEITTTAKLKKWTDNEELIGVLSYISASKCQKPEETSFLSTAMETDHMQDGAWYPKGGPCAISMSAIEVIRRNGGQVLTQSKVEKFLFDDEVDMGKHASKKRSGRCWGVVANGHSIYALRVVSSVGVRGTFLDLLPERYQGELYDGFLLKLKHFAGISAGTESSVLSSSSDGSFDVSGEKGGEGEGGEEKKEKGSKLKIQKFGVAPSWSTVSLLIGFTASNDKVGLPSSNRYVYPSLDHEKNILAYENKFTRPMPCVFMSSSSAKDSSWDKRWPGRTVLNVQVPVRYEWFAEWQNVKNRSTNLEYIKFCEFWTERIVKIVDKVYPQVKGKYHTKILKTPLDENKRFGLKLGEKFGVEETVEKTFEYSSEFSAATDITGLFITGKDLCGGVGVVSGLWGGMITVFSLSKNRMMEYANSCW</sequence>
<dbReference type="Gene3D" id="3.50.50.60">
    <property type="entry name" value="FAD/NAD(P)-binding domain"/>
    <property type="match status" value="2"/>
</dbReference>
<dbReference type="PANTHER" id="PTHR46091">
    <property type="entry name" value="BLR7054 PROTEIN"/>
    <property type="match status" value="1"/>
</dbReference>
<reference evidence="9" key="1">
    <citation type="journal article" date="2023" name="Commun. Biol.">
        <title>Genome analysis of Parmales, the sister group of diatoms, reveals the evolutionary specialization of diatoms from phago-mixotrophs to photoautotrophs.</title>
        <authorList>
            <person name="Ban H."/>
            <person name="Sato S."/>
            <person name="Yoshikawa S."/>
            <person name="Yamada K."/>
            <person name="Nakamura Y."/>
            <person name="Ichinomiya M."/>
            <person name="Sato N."/>
            <person name="Blanc-Mathieu R."/>
            <person name="Endo H."/>
            <person name="Kuwata A."/>
            <person name="Ogata H."/>
        </authorList>
    </citation>
    <scope>NUCLEOTIDE SEQUENCE [LARGE SCALE GENOMIC DNA]</scope>
    <source>
        <strain evidence="9">NIES 3700</strain>
    </source>
</reference>
<feature type="region of interest" description="Disordered" evidence="7">
    <location>
        <begin position="414"/>
        <end position="446"/>
    </location>
</feature>
<comment type="similarity">
    <text evidence="1">Belongs to the carotenoid/retinoid oxidoreductase family. CrtISO subfamily.</text>
</comment>
<dbReference type="InterPro" id="IPR036188">
    <property type="entry name" value="FAD/NAD-bd_sf"/>
</dbReference>
<dbReference type="InterPro" id="IPR052206">
    <property type="entry name" value="Retinol_saturase"/>
</dbReference>
<evidence type="ECO:0000256" key="6">
    <source>
        <dbReference type="ARBA" id="ARBA00023027"/>
    </source>
</evidence>
<evidence type="ECO:0000256" key="3">
    <source>
        <dbReference type="ARBA" id="ARBA00022729"/>
    </source>
</evidence>
<keyword evidence="6" id="KW-0520">NAD</keyword>
<evidence type="ECO:0000313" key="8">
    <source>
        <dbReference type="EMBL" id="GMI10880.1"/>
    </source>
</evidence>
<dbReference type="Proteomes" id="UP001165122">
    <property type="component" value="Unassembled WGS sequence"/>
</dbReference>
<gene>
    <name evidence="8" type="ORF">TrLO_g5133</name>
</gene>
<dbReference type="EMBL" id="BRXW01000154">
    <property type="protein sequence ID" value="GMI10880.1"/>
    <property type="molecule type" value="Genomic_DNA"/>
</dbReference>
<keyword evidence="3" id="KW-0732">Signal</keyword>
<feature type="compositionally biased region" description="Basic and acidic residues" evidence="7">
    <location>
        <begin position="429"/>
        <end position="446"/>
    </location>
</feature>
<evidence type="ECO:0000256" key="7">
    <source>
        <dbReference type="SAM" id="MobiDB-lite"/>
    </source>
</evidence>
<feature type="compositionally biased region" description="Low complexity" evidence="7">
    <location>
        <begin position="415"/>
        <end position="428"/>
    </location>
</feature>
<evidence type="ECO:0000256" key="1">
    <source>
        <dbReference type="ARBA" id="ARBA00005855"/>
    </source>
</evidence>
<keyword evidence="2" id="KW-0285">Flavoprotein</keyword>
<dbReference type="SUPFAM" id="SSF51905">
    <property type="entry name" value="FAD/NAD(P)-binding domain"/>
    <property type="match status" value="1"/>
</dbReference>
<comment type="caution">
    <text evidence="8">The sequence shown here is derived from an EMBL/GenBank/DDBJ whole genome shotgun (WGS) entry which is preliminary data.</text>
</comment>
<keyword evidence="9" id="KW-1185">Reference proteome</keyword>
<dbReference type="PANTHER" id="PTHR46091:SF3">
    <property type="entry name" value="AMINE OXIDASE DOMAIN-CONTAINING PROTEIN"/>
    <property type="match status" value="1"/>
</dbReference>
<evidence type="ECO:0000256" key="2">
    <source>
        <dbReference type="ARBA" id="ARBA00022630"/>
    </source>
</evidence>
<dbReference type="AlphaFoldDB" id="A0A9W7KTL7"/>
<name>A0A9W7KTL7_9STRA</name>
<organism evidence="8 9">
    <name type="scientific">Triparma laevis f. longispina</name>
    <dbReference type="NCBI Taxonomy" id="1714387"/>
    <lineage>
        <taxon>Eukaryota</taxon>
        <taxon>Sar</taxon>
        <taxon>Stramenopiles</taxon>
        <taxon>Ochrophyta</taxon>
        <taxon>Bolidophyceae</taxon>
        <taxon>Parmales</taxon>
        <taxon>Triparmaceae</taxon>
        <taxon>Triparma</taxon>
    </lineage>
</organism>
<evidence type="ECO:0000256" key="4">
    <source>
        <dbReference type="ARBA" id="ARBA00022827"/>
    </source>
</evidence>
<keyword evidence="5" id="KW-0521">NADP</keyword>
<keyword evidence="4" id="KW-0274">FAD</keyword>
<dbReference type="Pfam" id="PF13450">
    <property type="entry name" value="NAD_binding_8"/>
    <property type="match status" value="1"/>
</dbReference>